<keyword evidence="12" id="KW-1185">Reference proteome</keyword>
<evidence type="ECO:0000256" key="1">
    <source>
        <dbReference type="ARBA" id="ARBA00001947"/>
    </source>
</evidence>
<keyword evidence="6" id="KW-0732">Signal</keyword>
<keyword evidence="5" id="KW-0479">Metal-binding</keyword>
<evidence type="ECO:0000256" key="10">
    <source>
        <dbReference type="PIRSR" id="PIRSR602169-1"/>
    </source>
</evidence>
<organism evidence="11 12">
    <name type="scientific">Parashewanella curva</name>
    <dbReference type="NCBI Taxonomy" id="2338552"/>
    <lineage>
        <taxon>Bacteria</taxon>
        <taxon>Pseudomonadati</taxon>
        <taxon>Pseudomonadota</taxon>
        <taxon>Gammaproteobacteria</taxon>
        <taxon>Alteromonadales</taxon>
        <taxon>Shewanellaceae</taxon>
        <taxon>Parashewanella</taxon>
    </lineage>
</organism>
<feature type="active site" evidence="10">
    <location>
        <position position="451"/>
    </location>
</feature>
<evidence type="ECO:0000256" key="2">
    <source>
        <dbReference type="ARBA" id="ARBA00004613"/>
    </source>
</evidence>
<dbReference type="PANTHER" id="PTHR13062:SF9">
    <property type="entry name" value="MICROBIAL COLLAGENASE"/>
    <property type="match status" value="1"/>
</dbReference>
<accession>A0A3L8Q2Y3</accession>
<keyword evidence="8" id="KW-0862">Zinc</keyword>
<dbReference type="EMBL" id="QZEI01000010">
    <property type="protein sequence ID" value="RLV60892.1"/>
    <property type="molecule type" value="Genomic_DNA"/>
</dbReference>
<comment type="cofactor">
    <cofactor evidence="1">
        <name>Zn(2+)</name>
        <dbReference type="ChEBI" id="CHEBI:29105"/>
    </cofactor>
</comment>
<evidence type="ECO:0000313" key="11">
    <source>
        <dbReference type="EMBL" id="RLV60892.1"/>
    </source>
</evidence>
<keyword evidence="3" id="KW-0964">Secreted</keyword>
<evidence type="ECO:0000256" key="4">
    <source>
        <dbReference type="ARBA" id="ARBA00022670"/>
    </source>
</evidence>
<evidence type="ECO:0000256" key="6">
    <source>
        <dbReference type="ARBA" id="ARBA00022729"/>
    </source>
</evidence>
<evidence type="ECO:0000256" key="8">
    <source>
        <dbReference type="ARBA" id="ARBA00022833"/>
    </source>
</evidence>
<dbReference type="Proteomes" id="UP000281474">
    <property type="component" value="Unassembled WGS sequence"/>
</dbReference>
<dbReference type="PANTHER" id="PTHR13062">
    <property type="entry name" value="COLLAGENASE"/>
    <property type="match status" value="1"/>
</dbReference>
<dbReference type="InterPro" id="IPR002169">
    <property type="entry name" value="Peptidase_M9A/M9B"/>
</dbReference>
<dbReference type="GO" id="GO:0004222">
    <property type="term" value="F:metalloendopeptidase activity"/>
    <property type="evidence" value="ECO:0007669"/>
    <property type="project" value="InterPro"/>
</dbReference>
<comment type="subcellular location">
    <subcellularLocation>
        <location evidence="2">Secreted</location>
    </subcellularLocation>
</comment>
<keyword evidence="7" id="KW-0378">Hydrolase</keyword>
<evidence type="ECO:0000256" key="9">
    <source>
        <dbReference type="ARBA" id="ARBA00023049"/>
    </source>
</evidence>
<evidence type="ECO:0000256" key="5">
    <source>
        <dbReference type="ARBA" id="ARBA00022723"/>
    </source>
</evidence>
<evidence type="ECO:0000313" key="12">
    <source>
        <dbReference type="Proteomes" id="UP000281474"/>
    </source>
</evidence>
<evidence type="ECO:0000256" key="7">
    <source>
        <dbReference type="ARBA" id="ARBA00022801"/>
    </source>
</evidence>
<dbReference type="PRINTS" id="PR00931">
    <property type="entry name" value="MICOLLPTASE"/>
</dbReference>
<evidence type="ECO:0000256" key="3">
    <source>
        <dbReference type="ARBA" id="ARBA00022525"/>
    </source>
</evidence>
<keyword evidence="4" id="KW-0645">Protease</keyword>
<dbReference type="Gene3D" id="1.10.390.20">
    <property type="match status" value="1"/>
</dbReference>
<keyword evidence="9" id="KW-0482">Metalloprotease</keyword>
<reference evidence="11 12" key="1">
    <citation type="submission" date="2018-09" db="EMBL/GenBank/DDBJ databases">
        <title>Phylogeny of the Shewanellaceae, and recommendation for two new genera, Pseudoshewanella and Parashewanella.</title>
        <authorList>
            <person name="Wang G."/>
        </authorList>
    </citation>
    <scope>NUCLEOTIDE SEQUENCE [LARGE SCALE GENOMIC DNA]</scope>
    <source>
        <strain evidence="11 12">C51</strain>
    </source>
</reference>
<protein>
    <submittedName>
        <fullName evidence="11">Collagenase</fullName>
    </submittedName>
</protein>
<name>A0A3L8Q2Y3_9GAMM</name>
<dbReference type="Gene3D" id="3.40.30.160">
    <property type="entry name" value="Collagenase ColT, N-terminal domain"/>
    <property type="match status" value="1"/>
</dbReference>
<dbReference type="GO" id="GO:0005576">
    <property type="term" value="C:extracellular region"/>
    <property type="evidence" value="ECO:0007669"/>
    <property type="project" value="UniProtKB-SubCell"/>
</dbReference>
<sequence length="618" mass="71152">MRQLTQCFTFNPQWNIVYKSKEWRHTVIIRTSLLKGIVIGLLAVTACSPSPKVAELALATPEIQQVLISSPKDLFRFDNQLLTTATFDKAVNSLAPTTQINDINQLLYFLRAYSYFGDIKALTAEQKHSLSKQLQRLTTVSELKQNPRFQEQFAVTLYRYFDKDDAAESLQPLLKPLKSQLLALSTAPISQATDYALWETLRAYGFLLNQAKKQPDGALAKTLIKQRVHLPLISFAKHTNSIRQQSDWPKQNAYWALALYRLTLPASDTDKPTKQEQEIDDAVASIADADIKQRNEQAKDAYTLGYHINTFALRQACIDNENRCRIPDESTLLPLTHSCSATIIIRHQDLTSEQLTESCQRLTSQESDFHQMLDSQKQPTANDHNTTLEVVVFKNWSQYHIGGQLLFDINTDNGGMYLEGTPQKPGNQARFLAFRQWWVEPEFSVWNLNHEYVHYLDGRFVKYGEFGHFPSHMVWWAEGLAEYISKGNDNPKALKVATETNEERPTLKTIFATEYGDGLKRTYQWSYLAIRYLSEHHPQEMVNLSQALKADIFVDYQAKLTELENHNEAFQAWLTALLKADTQAEENKKPKVNKLNRYSYRDYLNPSHFVADKMHRHY</sequence>
<comment type="caution">
    <text evidence="11">The sequence shown here is derived from an EMBL/GenBank/DDBJ whole genome shotgun (WGS) entry which is preliminary data.</text>
</comment>
<gene>
    <name evidence="11" type="ORF">D5018_04425</name>
</gene>
<dbReference type="GO" id="GO:0006508">
    <property type="term" value="P:proteolysis"/>
    <property type="evidence" value="ECO:0007669"/>
    <property type="project" value="UniProtKB-KW"/>
</dbReference>
<dbReference type="GO" id="GO:0008270">
    <property type="term" value="F:zinc ion binding"/>
    <property type="evidence" value="ECO:0007669"/>
    <property type="project" value="InterPro"/>
</dbReference>
<proteinExistence type="predicted"/>
<dbReference type="Pfam" id="PF01752">
    <property type="entry name" value="Peptidase_M9"/>
    <property type="match status" value="1"/>
</dbReference>
<dbReference type="AlphaFoldDB" id="A0A3L8Q2Y3"/>
<dbReference type="OrthoDB" id="9802683at2"/>